<gene>
    <name evidence="1" type="ordered locus">VIT_13s0064g00210</name>
</gene>
<accession>F6HBE4</accession>
<sequence length="19" mass="2038">MACSLVLPYGETIYNCCAS</sequence>
<dbReference type="InParanoid" id="F6HBE4"/>
<evidence type="ECO:0000313" key="2">
    <source>
        <dbReference type="Proteomes" id="UP000009183"/>
    </source>
</evidence>
<dbReference type="HOGENOM" id="CLU_3430161_0_0_1"/>
<organism evidence="1 2">
    <name type="scientific">Vitis vinifera</name>
    <name type="common">Grape</name>
    <dbReference type="NCBI Taxonomy" id="29760"/>
    <lineage>
        <taxon>Eukaryota</taxon>
        <taxon>Viridiplantae</taxon>
        <taxon>Streptophyta</taxon>
        <taxon>Embryophyta</taxon>
        <taxon>Tracheophyta</taxon>
        <taxon>Spermatophyta</taxon>
        <taxon>Magnoliopsida</taxon>
        <taxon>eudicotyledons</taxon>
        <taxon>Gunneridae</taxon>
        <taxon>Pentapetalae</taxon>
        <taxon>rosids</taxon>
        <taxon>Vitales</taxon>
        <taxon>Vitaceae</taxon>
        <taxon>Viteae</taxon>
        <taxon>Vitis</taxon>
    </lineage>
</organism>
<keyword evidence="2" id="KW-1185">Reference proteome</keyword>
<dbReference type="AlphaFoldDB" id="F6HBE4"/>
<dbReference type="Proteomes" id="UP000009183">
    <property type="component" value="Chromosome 13"/>
</dbReference>
<name>F6HBE4_VITVI</name>
<protein>
    <submittedName>
        <fullName evidence="1">Uncharacterized protein</fullName>
    </submittedName>
</protein>
<proteinExistence type="predicted"/>
<reference evidence="2" key="1">
    <citation type="journal article" date="2007" name="Nature">
        <title>The grapevine genome sequence suggests ancestral hexaploidization in major angiosperm phyla.</title>
        <authorList>
            <consortium name="The French-Italian Public Consortium for Grapevine Genome Characterization."/>
            <person name="Jaillon O."/>
            <person name="Aury J.-M."/>
            <person name="Noel B."/>
            <person name="Policriti A."/>
            <person name="Clepet C."/>
            <person name="Casagrande A."/>
            <person name="Choisne N."/>
            <person name="Aubourg S."/>
            <person name="Vitulo N."/>
            <person name="Jubin C."/>
            <person name="Vezzi A."/>
            <person name="Legeai F."/>
            <person name="Hugueney P."/>
            <person name="Dasilva C."/>
            <person name="Horner D."/>
            <person name="Mica E."/>
            <person name="Jublot D."/>
            <person name="Poulain J."/>
            <person name="Bruyere C."/>
            <person name="Billault A."/>
            <person name="Segurens B."/>
            <person name="Gouyvenoux M."/>
            <person name="Ugarte E."/>
            <person name="Cattonaro F."/>
            <person name="Anthouard V."/>
            <person name="Vico V."/>
            <person name="Del Fabbro C."/>
            <person name="Alaux M."/>
            <person name="Di Gaspero G."/>
            <person name="Dumas V."/>
            <person name="Felice N."/>
            <person name="Paillard S."/>
            <person name="Juman I."/>
            <person name="Moroldo M."/>
            <person name="Scalabrin S."/>
            <person name="Canaguier A."/>
            <person name="Le Clainche I."/>
            <person name="Malacrida G."/>
            <person name="Durand E."/>
            <person name="Pesole G."/>
            <person name="Laucou V."/>
            <person name="Chatelet P."/>
            <person name="Merdinoglu D."/>
            <person name="Delledonne M."/>
            <person name="Pezzotti M."/>
            <person name="Lecharny A."/>
            <person name="Scarpelli C."/>
            <person name="Artiguenave F."/>
            <person name="Pe M.E."/>
            <person name="Valle G."/>
            <person name="Morgante M."/>
            <person name="Caboche M."/>
            <person name="Adam-Blondon A.-F."/>
            <person name="Weissenbach J."/>
            <person name="Quetier F."/>
            <person name="Wincker P."/>
        </authorList>
    </citation>
    <scope>NUCLEOTIDE SEQUENCE [LARGE SCALE GENOMIC DNA]</scope>
    <source>
        <strain evidence="2">cv. Pinot noir / PN40024</strain>
    </source>
</reference>
<evidence type="ECO:0000313" key="1">
    <source>
        <dbReference type="EMBL" id="CCB49543.1"/>
    </source>
</evidence>
<dbReference type="EMBL" id="FN595509">
    <property type="protein sequence ID" value="CCB49543.1"/>
    <property type="molecule type" value="Genomic_DNA"/>
</dbReference>